<feature type="domain" description="YdbS-like PH" evidence="2">
    <location>
        <begin position="50"/>
        <end position="127"/>
    </location>
</feature>
<keyword evidence="1" id="KW-0812">Transmembrane</keyword>
<name>A0ABX0A8V9_9GAMM</name>
<gene>
    <name evidence="3" type="ORF">DT603_03685</name>
</gene>
<evidence type="ECO:0000313" key="4">
    <source>
        <dbReference type="Proteomes" id="UP001429354"/>
    </source>
</evidence>
<dbReference type="Pfam" id="PF03703">
    <property type="entry name" value="bPH_2"/>
    <property type="match status" value="1"/>
</dbReference>
<accession>A0ABX0A8V9</accession>
<keyword evidence="1" id="KW-0472">Membrane</keyword>
<keyword evidence="1" id="KW-1133">Transmembrane helix</keyword>
<dbReference type="RefSeq" id="WP_162348508.1">
    <property type="nucleotide sequence ID" value="NZ_QOVG01000002.1"/>
</dbReference>
<comment type="caution">
    <text evidence="3">The sequence shown here is derived from an EMBL/GenBank/DDBJ whole genome shotgun (WGS) entry which is preliminary data.</text>
</comment>
<organism evidence="3 4">
    <name type="scientific">Pseudoxanthomonas gei</name>
    <dbReference type="NCBI Taxonomy" id="1383030"/>
    <lineage>
        <taxon>Bacteria</taxon>
        <taxon>Pseudomonadati</taxon>
        <taxon>Pseudomonadota</taxon>
        <taxon>Gammaproteobacteria</taxon>
        <taxon>Lysobacterales</taxon>
        <taxon>Lysobacteraceae</taxon>
        <taxon>Pseudoxanthomonas</taxon>
    </lineage>
</organism>
<evidence type="ECO:0000313" key="3">
    <source>
        <dbReference type="EMBL" id="NDK37940.1"/>
    </source>
</evidence>
<proteinExistence type="predicted"/>
<dbReference type="PANTHER" id="PTHR37938:SF1">
    <property type="entry name" value="BLL0215 PROTEIN"/>
    <property type="match status" value="1"/>
</dbReference>
<dbReference type="PANTHER" id="PTHR37938">
    <property type="entry name" value="BLL0215 PROTEIN"/>
    <property type="match status" value="1"/>
</dbReference>
<evidence type="ECO:0000256" key="1">
    <source>
        <dbReference type="SAM" id="Phobius"/>
    </source>
</evidence>
<dbReference type="Proteomes" id="UP001429354">
    <property type="component" value="Unassembled WGS sequence"/>
</dbReference>
<evidence type="ECO:0000259" key="2">
    <source>
        <dbReference type="Pfam" id="PF03703"/>
    </source>
</evidence>
<dbReference type="InterPro" id="IPR005182">
    <property type="entry name" value="YdbS-like_PH"/>
</dbReference>
<sequence>MPHDTERVADDHSEQEVWAGAPSQWQNLGWWLACLLVLPIPFALWQWLVVRNTRYVLTDQRLKSSRGVFNRVTDDLELYRIKDTRFEQSVWQRLVGVGDIELNTSDTTTPLVRLKNIQHADSVRDTLRGLVEKRRDAKRVRELDVGHEAI</sequence>
<dbReference type="EMBL" id="QOVG01000002">
    <property type="protein sequence ID" value="NDK37940.1"/>
    <property type="molecule type" value="Genomic_DNA"/>
</dbReference>
<protein>
    <submittedName>
        <fullName evidence="3">PH domain-containing protein</fullName>
    </submittedName>
</protein>
<feature type="transmembrane region" description="Helical" evidence="1">
    <location>
        <begin position="28"/>
        <end position="50"/>
    </location>
</feature>
<reference evidence="3 4" key="1">
    <citation type="submission" date="2018-07" db="EMBL/GenBank/DDBJ databases">
        <title>Whole genome Sequencing of Pseudoxanthomonas gei KCTC 32298 (T).</title>
        <authorList>
            <person name="Kumar S."/>
            <person name="Bansal K."/>
            <person name="Kaur A."/>
            <person name="Patil P."/>
            <person name="Sharma S."/>
            <person name="Patil P.B."/>
        </authorList>
    </citation>
    <scope>NUCLEOTIDE SEQUENCE [LARGE SCALE GENOMIC DNA]</scope>
    <source>
        <strain evidence="3 4">KCTC 32298</strain>
    </source>
</reference>
<keyword evidence="4" id="KW-1185">Reference proteome</keyword>
<dbReference type="PROSITE" id="PS51257">
    <property type="entry name" value="PROKAR_LIPOPROTEIN"/>
    <property type="match status" value="1"/>
</dbReference>